<dbReference type="PANTHER" id="PTHR43248:SF29">
    <property type="entry name" value="TRIPEPTIDYL AMINOPEPTIDASE"/>
    <property type="match status" value="1"/>
</dbReference>
<dbReference type="RefSeq" id="WP_395510007.1">
    <property type="nucleotide sequence ID" value="NZ_JBBDHD010000028.1"/>
</dbReference>
<dbReference type="EMBL" id="JBBDHD010000028">
    <property type="protein sequence ID" value="MFH7596167.1"/>
    <property type="molecule type" value="Genomic_DNA"/>
</dbReference>
<dbReference type="InterPro" id="IPR000073">
    <property type="entry name" value="AB_hydrolase_1"/>
</dbReference>
<name>A0ABW7PCT7_9ACTN</name>
<evidence type="ECO:0000259" key="6">
    <source>
        <dbReference type="Pfam" id="PF00561"/>
    </source>
</evidence>
<dbReference type="Pfam" id="PF00561">
    <property type="entry name" value="Abhydrolase_1"/>
    <property type="match status" value="1"/>
</dbReference>
<feature type="domain" description="AB hydrolase-1" evidence="6">
    <location>
        <begin position="103"/>
        <end position="317"/>
    </location>
</feature>
<dbReference type="PROSITE" id="PS51318">
    <property type="entry name" value="TAT"/>
    <property type="match status" value="1"/>
</dbReference>
<evidence type="ECO:0000256" key="5">
    <source>
        <dbReference type="SAM" id="SignalP"/>
    </source>
</evidence>
<dbReference type="SUPFAM" id="SSF53474">
    <property type="entry name" value="alpha/beta-Hydrolases"/>
    <property type="match status" value="1"/>
</dbReference>
<reference evidence="8 9" key="1">
    <citation type="submission" date="2024-03" db="EMBL/GenBank/DDBJ databases">
        <title>Whole genome sequencing of Streptomyces racemochromogenes, to identify antimicrobial biosynthetic gene clusters.</title>
        <authorList>
            <person name="Suryawanshi P."/>
            <person name="Krishnaraj P.U."/>
            <person name="Arun Y.P."/>
            <person name="Suryawanshi M.P."/>
            <person name="Rakshit O."/>
        </authorList>
    </citation>
    <scope>NUCLEOTIDE SEQUENCE [LARGE SCALE GENOMIC DNA]</scope>
    <source>
        <strain evidence="8 9">AUDT626</strain>
    </source>
</reference>
<keyword evidence="2 5" id="KW-0732">Signal</keyword>
<evidence type="ECO:0000256" key="2">
    <source>
        <dbReference type="ARBA" id="ARBA00022729"/>
    </source>
</evidence>
<sequence>MLHPVPHPAKQRGPVKRRAALLLAISTVAAALASPVTAAAPAPAPAPAAAGLRWTGCATPRYPTLQCASLRVPLDHERPSGRQISLALTRVPHTSPASSFQGPLLVNPGGPGGSGRALAGFVAAALPKDVAAEYDVIGFDPRGVGRSEPALDCGAGHFKPVRPDSVPLDAATEEANLDRVRSFAESCRTRHADVLPYVGTVSAARDLEVLRTALGAPKVSYFGYSYGTYLGAVYAKLHPDRVHRLVLDSVVDPGGVWYEDNLAQDQAFDARHKAFLAWVAQYDSAYHLGTDPAAVERRWYGMREALRGTPAGGKVGPSELEDTYMPGGYYNGYWPHLAEAFAAYAVKGDPKPLVAAYERFGAVEPSAGNSYSVYTAVQCRDSAWPKDWNRWRADMWRTHAKAPFMTWNNAWYNAPCAFWPTEPLQAPDVTNTALPGALLFQATEDAATPYEGAVGMRHRLAGSALVVEQGGGNHGIALAGNKCLDEKLAAYLRTGQASDATCPAQPAPKPTTQTRAVPSSAGGAALHGLLGFRG</sequence>
<dbReference type="Pfam" id="PF08386">
    <property type="entry name" value="Abhydrolase_4"/>
    <property type="match status" value="1"/>
</dbReference>
<dbReference type="InterPro" id="IPR006311">
    <property type="entry name" value="TAT_signal"/>
</dbReference>
<dbReference type="InterPro" id="IPR051601">
    <property type="entry name" value="Serine_prot/Carboxylest_S33"/>
</dbReference>
<keyword evidence="9" id="KW-1185">Reference proteome</keyword>
<dbReference type="PANTHER" id="PTHR43248">
    <property type="entry name" value="2-SUCCINYL-6-HYDROXY-2,4-CYCLOHEXADIENE-1-CARBOXYLATE SYNTHASE"/>
    <property type="match status" value="1"/>
</dbReference>
<feature type="signal peptide" evidence="5">
    <location>
        <begin position="1"/>
        <end position="38"/>
    </location>
</feature>
<evidence type="ECO:0000256" key="3">
    <source>
        <dbReference type="ARBA" id="ARBA00022801"/>
    </source>
</evidence>
<evidence type="ECO:0000256" key="4">
    <source>
        <dbReference type="SAM" id="MobiDB-lite"/>
    </source>
</evidence>
<dbReference type="Gene3D" id="3.40.50.1820">
    <property type="entry name" value="alpha/beta hydrolase"/>
    <property type="match status" value="1"/>
</dbReference>
<comment type="similarity">
    <text evidence="1">Belongs to the peptidase S33 family.</text>
</comment>
<feature type="region of interest" description="Disordered" evidence="4">
    <location>
        <begin position="499"/>
        <end position="522"/>
    </location>
</feature>
<comment type="caution">
    <text evidence="8">The sequence shown here is derived from an EMBL/GenBank/DDBJ whole genome shotgun (WGS) entry which is preliminary data.</text>
</comment>
<dbReference type="InterPro" id="IPR029058">
    <property type="entry name" value="AB_hydrolase_fold"/>
</dbReference>
<dbReference type="GO" id="GO:0016787">
    <property type="term" value="F:hydrolase activity"/>
    <property type="evidence" value="ECO:0007669"/>
    <property type="project" value="UniProtKB-KW"/>
</dbReference>
<dbReference type="InterPro" id="IPR013595">
    <property type="entry name" value="Pept_S33_TAP-like_C"/>
</dbReference>
<proteinExistence type="inferred from homology"/>
<evidence type="ECO:0000313" key="8">
    <source>
        <dbReference type="EMBL" id="MFH7596167.1"/>
    </source>
</evidence>
<evidence type="ECO:0000313" key="9">
    <source>
        <dbReference type="Proteomes" id="UP001610631"/>
    </source>
</evidence>
<dbReference type="Proteomes" id="UP001610631">
    <property type="component" value="Unassembled WGS sequence"/>
</dbReference>
<keyword evidence="3 8" id="KW-0378">Hydrolase</keyword>
<evidence type="ECO:0000256" key="1">
    <source>
        <dbReference type="ARBA" id="ARBA00010088"/>
    </source>
</evidence>
<protein>
    <submittedName>
        <fullName evidence="8">Alpha/beta hydrolase</fullName>
    </submittedName>
</protein>
<accession>A0ABW7PCT7</accession>
<feature type="chain" id="PRO_5047228239" evidence="5">
    <location>
        <begin position="39"/>
        <end position="534"/>
    </location>
</feature>
<gene>
    <name evidence="8" type="ORF">WDV06_13830</name>
</gene>
<evidence type="ECO:0000259" key="7">
    <source>
        <dbReference type="Pfam" id="PF08386"/>
    </source>
</evidence>
<feature type="compositionally biased region" description="Low complexity" evidence="4">
    <location>
        <begin position="500"/>
        <end position="522"/>
    </location>
</feature>
<organism evidence="8 9">
    <name type="scientific">Streptomyces racemochromogenes</name>
    <dbReference type="NCBI Taxonomy" id="67353"/>
    <lineage>
        <taxon>Bacteria</taxon>
        <taxon>Bacillati</taxon>
        <taxon>Actinomycetota</taxon>
        <taxon>Actinomycetes</taxon>
        <taxon>Kitasatosporales</taxon>
        <taxon>Streptomycetaceae</taxon>
        <taxon>Streptomyces</taxon>
    </lineage>
</organism>
<feature type="domain" description="Peptidase S33 tripeptidyl aminopeptidase-like C-terminal" evidence="7">
    <location>
        <begin position="404"/>
        <end position="501"/>
    </location>
</feature>